<keyword evidence="3" id="KW-1185">Reference proteome</keyword>
<accession>A0ABW7AUP2</accession>
<gene>
    <name evidence="2" type="ORF">ACFLIM_49180</name>
</gene>
<feature type="non-terminal residue" evidence="2">
    <location>
        <position position="113"/>
    </location>
</feature>
<feature type="domain" description="Transposase IS110-like N-terminal" evidence="1">
    <location>
        <begin position="19"/>
        <end position="112"/>
    </location>
</feature>
<reference evidence="2 3" key="1">
    <citation type="submission" date="2024-10" db="EMBL/GenBank/DDBJ databases">
        <authorList>
            <person name="Topkara A.R."/>
            <person name="Saygin H."/>
        </authorList>
    </citation>
    <scope>NUCLEOTIDE SEQUENCE [LARGE SCALE GENOMIC DNA]</scope>
    <source>
        <strain evidence="2 3">M3C6</strain>
    </source>
</reference>
<dbReference type="RefSeq" id="WP_393177659.1">
    <property type="nucleotide sequence ID" value="NZ_JBICRM010000072.1"/>
</dbReference>
<proteinExistence type="predicted"/>
<sequence length="113" mass="12833">MVTATADDEQELIIERVAALDLGKATLVVCVRTPHERVARRRVKETRTYATTTNALLSLRDFLLCQGVTRVVMEATGDYWKAPFYLLEDTFETWLVNAAHVKNLPGRPKTDRL</sequence>
<comment type="caution">
    <text evidence="2">The sequence shown here is derived from an EMBL/GenBank/DDBJ whole genome shotgun (WGS) entry which is preliminary data.</text>
</comment>
<evidence type="ECO:0000313" key="3">
    <source>
        <dbReference type="Proteomes" id="UP001603978"/>
    </source>
</evidence>
<dbReference type="Proteomes" id="UP001603978">
    <property type="component" value="Unassembled WGS sequence"/>
</dbReference>
<dbReference type="InterPro" id="IPR002525">
    <property type="entry name" value="Transp_IS110-like_N"/>
</dbReference>
<protein>
    <submittedName>
        <fullName evidence="2">Transposase</fullName>
    </submittedName>
</protein>
<name>A0ABW7AUP2_9ACTN</name>
<dbReference type="Pfam" id="PF01548">
    <property type="entry name" value="DEDD_Tnp_IS110"/>
    <property type="match status" value="1"/>
</dbReference>
<organism evidence="2 3">
    <name type="scientific">Nonomuraea marmarensis</name>
    <dbReference type="NCBI Taxonomy" id="3351344"/>
    <lineage>
        <taxon>Bacteria</taxon>
        <taxon>Bacillati</taxon>
        <taxon>Actinomycetota</taxon>
        <taxon>Actinomycetes</taxon>
        <taxon>Streptosporangiales</taxon>
        <taxon>Streptosporangiaceae</taxon>
        <taxon>Nonomuraea</taxon>
    </lineage>
</organism>
<dbReference type="EMBL" id="JBICRM010000072">
    <property type="protein sequence ID" value="MFG1711154.1"/>
    <property type="molecule type" value="Genomic_DNA"/>
</dbReference>
<evidence type="ECO:0000313" key="2">
    <source>
        <dbReference type="EMBL" id="MFG1711154.1"/>
    </source>
</evidence>
<evidence type="ECO:0000259" key="1">
    <source>
        <dbReference type="Pfam" id="PF01548"/>
    </source>
</evidence>